<dbReference type="RefSeq" id="WP_149485866.1">
    <property type="nucleotide sequence ID" value="NZ_CP036150.1"/>
</dbReference>
<accession>A0A5C1QMJ4</accession>
<name>A0A5C1QMJ4_9SPIO</name>
<dbReference type="KEGG" id="ock:EXM22_07210"/>
<reference evidence="1 2" key="1">
    <citation type="submission" date="2019-02" db="EMBL/GenBank/DDBJ databases">
        <title>Complete Genome Sequence and Methylome Analysis of free living Spirochaetas.</title>
        <authorList>
            <person name="Fomenkov A."/>
            <person name="Dubinina G."/>
            <person name="Leshcheva N."/>
            <person name="Mikheeva N."/>
            <person name="Grabovich M."/>
            <person name="Vincze T."/>
            <person name="Roberts R.J."/>
        </authorList>
    </citation>
    <scope>NUCLEOTIDE SEQUENCE [LARGE SCALE GENOMIC DNA]</scope>
    <source>
        <strain evidence="1 2">K2</strain>
    </source>
</reference>
<gene>
    <name evidence="1" type="ORF">EXM22_07210</name>
</gene>
<dbReference type="InterPro" id="IPR021246">
    <property type="entry name" value="DUF2797"/>
</dbReference>
<organism evidence="1 2">
    <name type="scientific">Oceanispirochaeta crateris</name>
    <dbReference type="NCBI Taxonomy" id="2518645"/>
    <lineage>
        <taxon>Bacteria</taxon>
        <taxon>Pseudomonadati</taxon>
        <taxon>Spirochaetota</taxon>
        <taxon>Spirochaetia</taxon>
        <taxon>Spirochaetales</taxon>
        <taxon>Spirochaetaceae</taxon>
        <taxon>Oceanispirochaeta</taxon>
    </lineage>
</organism>
<dbReference type="AlphaFoldDB" id="A0A5C1QMJ4"/>
<dbReference type="Pfam" id="PF10977">
    <property type="entry name" value="DUF2797"/>
    <property type="match status" value="1"/>
</dbReference>
<protein>
    <submittedName>
        <fullName evidence="1">DUF2797 domain-containing protein</fullName>
    </submittedName>
</protein>
<proteinExistence type="predicted"/>
<sequence>MEDVYLEKMISKFATPIQYSLKSDSGDIQMNSLLGKKIRIYFEGIIHCVVCGKKIKKTFAQGSCYDCFRNAAENSECIIRPELCKAHLGGGRDPIWEEKNHNVPHYVYLALSSAVKVGVTRGNQIPTRWIDQGASEGLILAECPNRFHAGELEVYLKDSFTDRTNWQRMLKNQVSSESLSEVKDSLVETLEEPFSSWITDHRIPEVLDYPVIEYPQKVKSLKLDKEPVIEAVLMGIKGQYLLFDGGRVLNVRAHSGYNVKIDIS</sequence>
<evidence type="ECO:0000313" key="1">
    <source>
        <dbReference type="EMBL" id="QEN07786.1"/>
    </source>
</evidence>
<evidence type="ECO:0000313" key="2">
    <source>
        <dbReference type="Proteomes" id="UP000324209"/>
    </source>
</evidence>
<dbReference type="OrthoDB" id="9775734at2"/>
<dbReference type="EMBL" id="CP036150">
    <property type="protein sequence ID" value="QEN07786.1"/>
    <property type="molecule type" value="Genomic_DNA"/>
</dbReference>
<keyword evidence="2" id="KW-1185">Reference proteome</keyword>
<dbReference type="Proteomes" id="UP000324209">
    <property type="component" value="Chromosome"/>
</dbReference>